<keyword evidence="2" id="KW-0963">Cytoplasm</keyword>
<protein>
    <submittedName>
        <fullName evidence="3">Uncharacterized protein</fullName>
    </submittedName>
</protein>
<evidence type="ECO:0000313" key="4">
    <source>
        <dbReference type="Proteomes" id="UP001464555"/>
    </source>
</evidence>
<evidence type="ECO:0000256" key="2">
    <source>
        <dbReference type="ARBA" id="ARBA00022490"/>
    </source>
</evidence>
<proteinExistence type="predicted"/>
<gene>
    <name evidence="3" type="ORF">AAEO56_10425</name>
</gene>
<sequence>MQYIDGIPLITDPEGDAVLFGSLFPQGFAQSQTAFQNVRRTPILDYEWQFLKRSVDDTHDALFMVATPETIGNVTLQQEPGTQVDFRKEDFTLYHEGGVSNGRYDPGIDIIDATVSVIVLKDGVLAEKLWKETSVESNQAIFFIENNESDWSSAKMFARFGEFAKKKLLALDRGNSMLMEFLRSLPEVDNDVIQQLLNHGQVETKVSLVKKTVTGIMKIVSYAAGGPGKIVGPWCEKAGNYILENIQVPESVWNSQSDDYSKREKLQEKLMLGNDLSGLLASFNDSILLMPVRYVAPELLNRLKKGAEQFLAEFVAEYNSMVSDALKKMFGETGSDEEPDLSFLREYTAYLCGICNGLIDFVGGTLVFAGQLMQFQFDFAQDADAYLERFDSFMASVKPFFAKILAAVKKAFANPKKYFSKFDTTDINWDKVAYCAGYTGAFIASFFIPFTAFAKPAAVAAKLKKAAVPTEMLAEISAKTAKVSKFVMDGSRRAAGQMLEFLDDILKLMALGLEELTAFLDDIFKKMAEWLMKNKKVVQDKADEVAAYIKRIKPVKFPTFTMLKKYISEETGKGWCAPDAVKYLTEAERLEYELAIIDGKLYTKGGKLFDTAAGSTIFGPQKAIFVMDSRGRIYASLRHKARLFHHSSFLAGGAVASAGEIEVVQGLIKLVTRKSGHYQPSSLSNTRFLRQLESKGVKTKEIIVKDF</sequence>
<dbReference type="InterPro" id="IPR044159">
    <property type="entry name" value="IQM"/>
</dbReference>
<dbReference type="Proteomes" id="UP001464555">
    <property type="component" value="Unassembled WGS sequence"/>
</dbReference>
<dbReference type="PANTHER" id="PTHR31250">
    <property type="entry name" value="IQ DOMAIN-CONTAINING PROTEIN IQM3"/>
    <property type="match status" value="1"/>
</dbReference>
<reference evidence="3 4" key="1">
    <citation type="submission" date="2024-04" db="EMBL/GenBank/DDBJ databases">
        <title>Flavobacterium sp. DGU11 16S ribosomal RNA gene Genome sequencing and assembly.</title>
        <authorList>
            <person name="Park S."/>
        </authorList>
    </citation>
    <scope>NUCLEOTIDE SEQUENCE [LARGE SCALE GENOMIC DNA]</scope>
    <source>
        <strain evidence="3 4">DGU11</strain>
    </source>
</reference>
<comment type="caution">
    <text evidence="3">The sequence shown here is derived from an EMBL/GenBank/DDBJ whole genome shotgun (WGS) entry which is preliminary data.</text>
</comment>
<dbReference type="EMBL" id="JBBYHR010000005">
    <property type="protein sequence ID" value="MEL1244676.1"/>
    <property type="molecule type" value="Genomic_DNA"/>
</dbReference>
<keyword evidence="4" id="KW-1185">Reference proteome</keyword>
<dbReference type="PANTHER" id="PTHR31250:SF27">
    <property type="entry name" value="IQ DOMAIN-CONTAINING PROTEIN IQM5"/>
    <property type="match status" value="1"/>
</dbReference>
<evidence type="ECO:0000256" key="1">
    <source>
        <dbReference type="ARBA" id="ARBA00004496"/>
    </source>
</evidence>
<organism evidence="3 4">
    <name type="scientific">Flavobacterium arundinis</name>
    <dbReference type="NCBI Taxonomy" id="3139143"/>
    <lineage>
        <taxon>Bacteria</taxon>
        <taxon>Pseudomonadati</taxon>
        <taxon>Bacteroidota</taxon>
        <taxon>Flavobacteriia</taxon>
        <taxon>Flavobacteriales</taxon>
        <taxon>Flavobacteriaceae</taxon>
        <taxon>Flavobacterium</taxon>
    </lineage>
</organism>
<comment type="subcellular location">
    <subcellularLocation>
        <location evidence="1">Cytoplasm</location>
    </subcellularLocation>
</comment>
<accession>A0ABU9HXH0</accession>
<name>A0ABU9HXH0_9FLAO</name>
<evidence type="ECO:0000313" key="3">
    <source>
        <dbReference type="EMBL" id="MEL1244676.1"/>
    </source>
</evidence>
<dbReference type="RefSeq" id="WP_341696993.1">
    <property type="nucleotide sequence ID" value="NZ_JBBYHR010000005.1"/>
</dbReference>